<dbReference type="VEuPathDB" id="ToxoDB:LOC34619200"/>
<keyword evidence="3" id="KW-1185">Reference proteome</keyword>
<feature type="compositionally biased region" description="Low complexity" evidence="1">
    <location>
        <begin position="813"/>
        <end position="835"/>
    </location>
</feature>
<organism evidence="2 3">
    <name type="scientific">Cyclospora cayetanensis</name>
    <dbReference type="NCBI Taxonomy" id="88456"/>
    <lineage>
        <taxon>Eukaryota</taxon>
        <taxon>Sar</taxon>
        <taxon>Alveolata</taxon>
        <taxon>Apicomplexa</taxon>
        <taxon>Conoidasida</taxon>
        <taxon>Coccidia</taxon>
        <taxon>Eucoccidiorida</taxon>
        <taxon>Eimeriorina</taxon>
        <taxon>Eimeriidae</taxon>
        <taxon>Cyclospora</taxon>
    </lineage>
</organism>
<evidence type="ECO:0000313" key="3">
    <source>
        <dbReference type="Proteomes" id="UP000095192"/>
    </source>
</evidence>
<sequence length="1131" mass="122472">MSRCPLSVLRRGAMQNAEVTGNFRDAVPRPVVFIQLPPLLQQTLLSRQQSFPAKHKLKVSISFVLSGLVPQCGSSLFFAEESYRDSQGYLRRQLLLQTLQGAAVCPPWFPTLPQRAYGGTGGAACNVSETIASSQASPAESALNCNWKTVVDVPEGYAARREAALPPTAAAAAAAEGPDADEQKKENGVADVAAPSAAARSKPTSQSYCVDCVEGAAHGCCCAFGRNQPLHLMLRHPLQWQQQLPLDSIWGCLLPQAEQQQLQKDAQTQIKRGKQAEQNDLSNKEKQEEERLAQDACIMREVFVFEALTSCVNGTNLGGCADACGSREASAVAAQAADVASRSVLTWLLPHHLLLFAGEFAAVSGNSGPYAVTVESINSPRRKHYSQHQAVLRGEASAEASQGVASAPIVSLLTLKGLEECLRPTTAALAECLRVFGNAFGTSPPFGCLCLLFYPLRLAASPHWSFHSSSAVSAAFHAMSNDASAAGLRELTEDANADCAIAAEVNHATVQEYLVSGNLAVLPLDCLHSVSESGVMGVGYAARALIAEAIAHLWLEAFLPLNRLTDEKDLLGCLYIATLIRKLLVDAFIQANFGLVELRVRRWERLQRYANLCELGLEEFPIDPVGALASSAGSAGGSEIFHLKCYVVLHALEALLASQSFLPDNFLRTFCFTDFLAKFNRRRDPPHSERFWKRLLIEITAVYVSYWNKNPQTRASGKGLLRMKGGARVKGGLQGLELMESTPDEQINAQEHEALTQLEEGLQLFKSAFVCGTGCPQLSLSFVLQLQRKGSAMDLFAFELDLLALQPPPPLTEPLQPHRQQQQQQEQQAQQAQQQTNSPEAPQTDKAGISLFYPADLGGLGAFNLWQAQEMASSDRGELSLRMAAGSPLHPAVSSWEALLRQSVAQGNFQQRDAPQFYHLLEGEAESIPGIARSAPPSVPVATTGGLPMWSRLLQQRDFLLRLRASSGRAPWNRSVGVYVHSVPPAAIPVSFVGELFPEAAEGLGPGSAFSSGVSSEDACCCRMLEDGVLQYTGMRIAPPSAPVQQQLLSLQQPSAYLCLSSGFEKYWLPALQLQVVDDDLIRGSTIKLKEGALPLRFAIDARAERGRLAVKREKAHECVAVCCETGKKSR</sequence>
<protein>
    <submittedName>
        <fullName evidence="2">Bromodomain-containing protein</fullName>
    </submittedName>
</protein>
<gene>
    <name evidence="2" type="ORF">cyc_02327</name>
</gene>
<feature type="compositionally biased region" description="Basic and acidic residues" evidence="1">
    <location>
        <begin position="274"/>
        <end position="287"/>
    </location>
</feature>
<feature type="region of interest" description="Disordered" evidence="1">
    <location>
        <begin position="169"/>
        <end position="197"/>
    </location>
</feature>
<name>A0A1D3D6A0_9EIME</name>
<accession>A0A1D3D6A0</accession>
<feature type="region of interest" description="Disordered" evidence="1">
    <location>
        <begin position="808"/>
        <end position="846"/>
    </location>
</feature>
<proteinExistence type="predicted"/>
<evidence type="ECO:0000256" key="1">
    <source>
        <dbReference type="SAM" id="MobiDB-lite"/>
    </source>
</evidence>
<comment type="caution">
    <text evidence="2">The sequence shown here is derived from an EMBL/GenBank/DDBJ whole genome shotgun (WGS) entry which is preliminary data.</text>
</comment>
<dbReference type="VEuPathDB" id="ToxoDB:cyc_02327"/>
<dbReference type="EMBL" id="JROU02000558">
    <property type="protein sequence ID" value="OEH78978.1"/>
    <property type="molecule type" value="Genomic_DNA"/>
</dbReference>
<feature type="region of interest" description="Disordered" evidence="1">
    <location>
        <begin position="264"/>
        <end position="287"/>
    </location>
</feature>
<dbReference type="Proteomes" id="UP000095192">
    <property type="component" value="Unassembled WGS sequence"/>
</dbReference>
<dbReference type="InParanoid" id="A0A1D3D6A0"/>
<dbReference type="AlphaFoldDB" id="A0A1D3D6A0"/>
<evidence type="ECO:0000313" key="2">
    <source>
        <dbReference type="EMBL" id="OEH78978.1"/>
    </source>
</evidence>
<reference evidence="2 3" key="1">
    <citation type="journal article" date="2016" name="BMC Genomics">
        <title>Comparative genomics reveals Cyclospora cayetanensis possesses coccidia-like metabolism and invasion components but unique surface antigens.</title>
        <authorList>
            <person name="Liu S."/>
            <person name="Wang L."/>
            <person name="Zheng H."/>
            <person name="Xu Z."/>
            <person name="Roellig D.M."/>
            <person name="Li N."/>
            <person name="Frace M.A."/>
            <person name="Tang K."/>
            <person name="Arrowood M.J."/>
            <person name="Moss D.M."/>
            <person name="Zhang L."/>
            <person name="Feng Y."/>
            <person name="Xiao L."/>
        </authorList>
    </citation>
    <scope>NUCLEOTIDE SEQUENCE [LARGE SCALE GENOMIC DNA]</scope>
    <source>
        <strain evidence="2 3">CHN_HEN01</strain>
    </source>
</reference>